<keyword evidence="2" id="KW-1185">Reference proteome</keyword>
<dbReference type="GeneID" id="30203823"/>
<protein>
    <submittedName>
        <fullName evidence="1">Uncharacterized protein</fullName>
    </submittedName>
</protein>
<feature type="non-terminal residue" evidence="1">
    <location>
        <position position="63"/>
    </location>
</feature>
<dbReference type="Proteomes" id="UP000094112">
    <property type="component" value="Unassembled WGS sequence"/>
</dbReference>
<dbReference type="EMBL" id="KV454213">
    <property type="protein sequence ID" value="ODQ57810.1"/>
    <property type="molecule type" value="Genomic_DNA"/>
</dbReference>
<proteinExistence type="predicted"/>
<gene>
    <name evidence="1" type="ORF">WICANDRAFT_97227</name>
</gene>
<accession>A0A1E3NXT6</accession>
<reference evidence="1 2" key="1">
    <citation type="journal article" date="2016" name="Proc. Natl. Acad. Sci. U.S.A.">
        <title>Comparative genomics of biotechnologically important yeasts.</title>
        <authorList>
            <person name="Riley R."/>
            <person name="Haridas S."/>
            <person name="Wolfe K.H."/>
            <person name="Lopes M.R."/>
            <person name="Hittinger C.T."/>
            <person name="Goeker M."/>
            <person name="Salamov A.A."/>
            <person name="Wisecaver J.H."/>
            <person name="Long T.M."/>
            <person name="Calvey C.H."/>
            <person name="Aerts A.L."/>
            <person name="Barry K.W."/>
            <person name="Choi C."/>
            <person name="Clum A."/>
            <person name="Coughlan A.Y."/>
            <person name="Deshpande S."/>
            <person name="Douglass A.P."/>
            <person name="Hanson S.J."/>
            <person name="Klenk H.-P."/>
            <person name="LaButti K.M."/>
            <person name="Lapidus A."/>
            <person name="Lindquist E.A."/>
            <person name="Lipzen A.M."/>
            <person name="Meier-Kolthoff J.P."/>
            <person name="Ohm R.A."/>
            <person name="Otillar R.P."/>
            <person name="Pangilinan J.L."/>
            <person name="Peng Y."/>
            <person name="Rokas A."/>
            <person name="Rosa C.A."/>
            <person name="Scheuner C."/>
            <person name="Sibirny A.A."/>
            <person name="Slot J.C."/>
            <person name="Stielow J.B."/>
            <person name="Sun H."/>
            <person name="Kurtzman C.P."/>
            <person name="Blackwell M."/>
            <person name="Grigoriev I.V."/>
            <person name="Jeffries T.W."/>
        </authorList>
    </citation>
    <scope>NUCLEOTIDE SEQUENCE [LARGE SCALE GENOMIC DNA]</scope>
    <source>
        <strain evidence="2">ATCC 58044 / CBS 1984 / NCYC 433 / NRRL Y-366-8</strain>
    </source>
</reference>
<dbReference type="AlphaFoldDB" id="A0A1E3NXT6"/>
<organism evidence="1 2">
    <name type="scientific">Wickerhamomyces anomalus (strain ATCC 58044 / CBS 1984 / NCYC 433 / NRRL Y-366-8)</name>
    <name type="common">Yeast</name>
    <name type="synonym">Hansenula anomala</name>
    <dbReference type="NCBI Taxonomy" id="683960"/>
    <lineage>
        <taxon>Eukaryota</taxon>
        <taxon>Fungi</taxon>
        <taxon>Dikarya</taxon>
        <taxon>Ascomycota</taxon>
        <taxon>Saccharomycotina</taxon>
        <taxon>Saccharomycetes</taxon>
        <taxon>Phaffomycetales</taxon>
        <taxon>Wickerhamomycetaceae</taxon>
        <taxon>Wickerhamomyces</taxon>
    </lineage>
</organism>
<sequence>MYARLHLTLEICHKNKKTKTVSQIHDFGIFEKKNQNAIEKSFWQLSMAIGLLGKFLCFFQKVL</sequence>
<name>A0A1E3NXT6_WICAA</name>
<evidence type="ECO:0000313" key="1">
    <source>
        <dbReference type="EMBL" id="ODQ57810.1"/>
    </source>
</evidence>
<evidence type="ECO:0000313" key="2">
    <source>
        <dbReference type="Proteomes" id="UP000094112"/>
    </source>
</evidence>
<dbReference type="RefSeq" id="XP_019037017.1">
    <property type="nucleotide sequence ID" value="XM_019186577.1"/>
</dbReference>